<evidence type="ECO:0000256" key="3">
    <source>
        <dbReference type="ARBA" id="ARBA00022679"/>
    </source>
</evidence>
<evidence type="ECO:0000313" key="7">
    <source>
        <dbReference type="Proteomes" id="UP001166304"/>
    </source>
</evidence>
<dbReference type="Gene3D" id="3.90.550.10">
    <property type="entry name" value="Spore Coat Polysaccharide Biosynthesis Protein SpsA, Chain A"/>
    <property type="match status" value="1"/>
</dbReference>
<evidence type="ECO:0000256" key="1">
    <source>
        <dbReference type="ARBA" id="ARBA00006739"/>
    </source>
</evidence>
<sequence length="271" mass="31036">MVSVSVIIATLKSRDEIEAIQVLDHHAFDDYEVIVCDESPVTAARNAGIERATTDKLVFLDDDSRPQSGYLERARDVLQTEAAYAGRTVHPFDDLFSRHFTNHYDWGDEPCYVNHFWGCNMGVHRTVFETVGGWDEQMGWGHEEKELASRVTEEFDIRYDPELVVEHPYANSMTDYWRKQYKLETKSPYYWSKRDVPLREQLLCVLCEASDPLNYVRRTPMATVTQAGGTIAKTAGRIKGLLDSSQRPSTVPDRPTEVEVGTERKPKLVQE</sequence>
<dbReference type="PANTHER" id="PTHR43179:SF12">
    <property type="entry name" value="GALACTOFURANOSYLTRANSFERASE GLFT2"/>
    <property type="match status" value="1"/>
</dbReference>
<gene>
    <name evidence="6" type="ORF">KTS37_13210</name>
</gene>
<dbReference type="CDD" id="cd00761">
    <property type="entry name" value="Glyco_tranf_GTA_type"/>
    <property type="match status" value="1"/>
</dbReference>
<proteinExistence type="inferred from homology"/>
<reference evidence="6" key="1">
    <citation type="submission" date="2021-06" db="EMBL/GenBank/DDBJ databases">
        <title>New haloarchaea isolates fom saline soil.</title>
        <authorList>
            <person name="Duran-Viseras A."/>
            <person name="Sanchez-Porro C.S."/>
            <person name="Ventosa A."/>
        </authorList>
    </citation>
    <scope>NUCLEOTIDE SEQUENCE</scope>
    <source>
        <strain evidence="6">JCM 18369</strain>
    </source>
</reference>
<evidence type="ECO:0000313" key="6">
    <source>
        <dbReference type="EMBL" id="MBV0902746.1"/>
    </source>
</evidence>
<dbReference type="EC" id="2.4.-.-" evidence="6"/>
<comment type="caution">
    <text evidence="6">The sequence shown here is derived from an EMBL/GenBank/DDBJ whole genome shotgun (WGS) entry which is preliminary data.</text>
</comment>
<accession>A0AA41G393</accession>
<dbReference type="EMBL" id="JAHQXE010000004">
    <property type="protein sequence ID" value="MBV0902746.1"/>
    <property type="molecule type" value="Genomic_DNA"/>
</dbReference>
<dbReference type="GO" id="GO:0016757">
    <property type="term" value="F:glycosyltransferase activity"/>
    <property type="evidence" value="ECO:0007669"/>
    <property type="project" value="UniProtKB-KW"/>
</dbReference>
<dbReference type="SUPFAM" id="SSF53448">
    <property type="entry name" value="Nucleotide-diphospho-sugar transferases"/>
    <property type="match status" value="1"/>
</dbReference>
<feature type="domain" description="Glycosyltransferase 2-like" evidence="5">
    <location>
        <begin position="14"/>
        <end position="122"/>
    </location>
</feature>
<protein>
    <submittedName>
        <fullName evidence="6">Glycosyltransferase</fullName>
        <ecNumber evidence="6">2.4.-.-</ecNumber>
    </submittedName>
</protein>
<keyword evidence="7" id="KW-1185">Reference proteome</keyword>
<evidence type="ECO:0000256" key="2">
    <source>
        <dbReference type="ARBA" id="ARBA00022676"/>
    </source>
</evidence>
<dbReference type="RefSeq" id="WP_162414323.1">
    <property type="nucleotide sequence ID" value="NZ_JAHQXE010000004.1"/>
</dbReference>
<name>A0AA41G393_9EURY</name>
<dbReference type="PANTHER" id="PTHR43179">
    <property type="entry name" value="RHAMNOSYLTRANSFERASE WBBL"/>
    <property type="match status" value="1"/>
</dbReference>
<organism evidence="6 7">
    <name type="scientific">Haloarcula salina</name>
    <dbReference type="NCBI Taxonomy" id="1429914"/>
    <lineage>
        <taxon>Archaea</taxon>
        <taxon>Methanobacteriati</taxon>
        <taxon>Methanobacteriota</taxon>
        <taxon>Stenosarchaea group</taxon>
        <taxon>Halobacteria</taxon>
        <taxon>Halobacteriales</taxon>
        <taxon>Haloarculaceae</taxon>
        <taxon>Haloarcula</taxon>
    </lineage>
</organism>
<evidence type="ECO:0000259" key="5">
    <source>
        <dbReference type="Pfam" id="PF00535"/>
    </source>
</evidence>
<evidence type="ECO:0000256" key="4">
    <source>
        <dbReference type="SAM" id="MobiDB-lite"/>
    </source>
</evidence>
<dbReference type="Pfam" id="PF00535">
    <property type="entry name" value="Glycos_transf_2"/>
    <property type="match status" value="1"/>
</dbReference>
<dbReference type="InterPro" id="IPR029044">
    <property type="entry name" value="Nucleotide-diphossugar_trans"/>
</dbReference>
<comment type="similarity">
    <text evidence="1">Belongs to the glycosyltransferase 2 family.</text>
</comment>
<keyword evidence="3 6" id="KW-0808">Transferase</keyword>
<feature type="compositionally biased region" description="Basic and acidic residues" evidence="4">
    <location>
        <begin position="254"/>
        <end position="271"/>
    </location>
</feature>
<dbReference type="Proteomes" id="UP001166304">
    <property type="component" value="Unassembled WGS sequence"/>
</dbReference>
<feature type="region of interest" description="Disordered" evidence="4">
    <location>
        <begin position="242"/>
        <end position="271"/>
    </location>
</feature>
<dbReference type="AlphaFoldDB" id="A0AA41G393"/>
<dbReference type="InterPro" id="IPR001173">
    <property type="entry name" value="Glyco_trans_2-like"/>
</dbReference>
<keyword evidence="2 6" id="KW-0328">Glycosyltransferase</keyword>